<protein>
    <submittedName>
        <fullName evidence="5">Bifunctional enoyl-CoA hydratase/phosphate acetyltransferase</fullName>
    </submittedName>
</protein>
<dbReference type="NCBIfam" id="NF006045">
    <property type="entry name" value="PRK08190.1"/>
    <property type="match status" value="1"/>
</dbReference>
<keyword evidence="3" id="KW-0012">Acyltransferase</keyword>
<dbReference type="InterPro" id="IPR012147">
    <property type="entry name" value="P_Ac_Bu_trans"/>
</dbReference>
<dbReference type="InterPro" id="IPR050500">
    <property type="entry name" value="Phos_Acetyltrans/Butyryltrans"/>
</dbReference>
<dbReference type="PANTHER" id="PTHR43356:SF2">
    <property type="entry name" value="PHOSPHATE ACETYLTRANSFERASE"/>
    <property type="match status" value="1"/>
</dbReference>
<name>A0AAJ1IFB3_9SPIO</name>
<dbReference type="AlphaFoldDB" id="A0AAJ1IFB3"/>
<feature type="domain" description="Phosphate acetyl/butaryl transferase" evidence="4">
    <location>
        <begin position="11"/>
        <end position="77"/>
    </location>
</feature>
<dbReference type="Pfam" id="PF01515">
    <property type="entry name" value="PTA_PTB"/>
    <property type="match status" value="2"/>
</dbReference>
<keyword evidence="2" id="KW-0808">Transferase</keyword>
<evidence type="ECO:0000313" key="5">
    <source>
        <dbReference type="EMBL" id="MDC7227079.1"/>
    </source>
</evidence>
<dbReference type="EMBL" id="JAQQAL010000022">
    <property type="protein sequence ID" value="MDC7227079.1"/>
    <property type="molecule type" value="Genomic_DNA"/>
</dbReference>
<dbReference type="InterPro" id="IPR002505">
    <property type="entry name" value="PTA_PTB"/>
</dbReference>
<organism evidence="5 6">
    <name type="scientific">Candidatus Thalassospirochaeta sargassi</name>
    <dbReference type="NCBI Taxonomy" id="3119039"/>
    <lineage>
        <taxon>Bacteria</taxon>
        <taxon>Pseudomonadati</taxon>
        <taxon>Spirochaetota</taxon>
        <taxon>Spirochaetia</taxon>
        <taxon>Spirochaetales</taxon>
        <taxon>Spirochaetaceae</taxon>
        <taxon>Candidatus Thalassospirochaeta</taxon>
    </lineage>
</organism>
<reference evidence="5 6" key="1">
    <citation type="submission" date="2022-12" db="EMBL/GenBank/DDBJ databases">
        <title>Metagenome assembled genome from gulf of manar.</title>
        <authorList>
            <person name="Kohli P."/>
            <person name="Pk S."/>
            <person name="Venkata Ramana C."/>
            <person name="Sasikala C."/>
        </authorList>
    </citation>
    <scope>NUCLEOTIDE SEQUENCE [LARGE SCALE GENOMIC DNA]</scope>
    <source>
        <strain evidence="5">JB008</strain>
    </source>
</reference>
<accession>A0AAJ1IFB3</accession>
<sequence>MIKSFTELETAAKKNVSKKVVLAMAEEADALKAVSAAAEADVIIPILVGNAAAIASAAKEASVDISNLKIVEADGEKACAAKAVELIREGIGDCLMKGKTATATIMKAVLDKNTGLRGSGVLSHVAILNPPTYHKLIVMTDSALNIAPELKEKVAITENALSVSRKLGVEKPRVAVIGAVEKVNPAMPATIDAAALSKMADRGQIKNCIIDGPFALDNAISSKSCEIKGIKTEVGGDADVLLFPDIEAANVFYKSLAYLTDYPIAGLIVGADVPVILTSRSDSDDIKYYSILAGVSLV</sequence>
<dbReference type="SUPFAM" id="SSF53659">
    <property type="entry name" value="Isocitrate/Isopropylmalate dehydrogenase-like"/>
    <property type="match status" value="1"/>
</dbReference>
<evidence type="ECO:0000313" key="6">
    <source>
        <dbReference type="Proteomes" id="UP001221217"/>
    </source>
</evidence>
<proteinExistence type="inferred from homology"/>
<dbReference type="GO" id="GO:0016746">
    <property type="term" value="F:acyltransferase activity"/>
    <property type="evidence" value="ECO:0007669"/>
    <property type="project" value="UniProtKB-KW"/>
</dbReference>
<evidence type="ECO:0000256" key="3">
    <source>
        <dbReference type="ARBA" id="ARBA00023315"/>
    </source>
</evidence>
<evidence type="ECO:0000256" key="2">
    <source>
        <dbReference type="ARBA" id="ARBA00022679"/>
    </source>
</evidence>
<comment type="similarity">
    <text evidence="1">Belongs to the phosphate acetyltransferase and butyryltransferase family.</text>
</comment>
<gene>
    <name evidence="5" type="ORF">PQJ61_09990</name>
</gene>
<comment type="caution">
    <text evidence="5">The sequence shown here is derived from an EMBL/GenBank/DDBJ whole genome shotgun (WGS) entry which is preliminary data.</text>
</comment>
<dbReference type="Gene3D" id="3.40.718.10">
    <property type="entry name" value="Isopropylmalate Dehydrogenase"/>
    <property type="match status" value="1"/>
</dbReference>
<evidence type="ECO:0000256" key="1">
    <source>
        <dbReference type="ARBA" id="ARBA00005656"/>
    </source>
</evidence>
<dbReference type="PANTHER" id="PTHR43356">
    <property type="entry name" value="PHOSPHATE ACETYLTRANSFERASE"/>
    <property type="match status" value="1"/>
</dbReference>
<dbReference type="Proteomes" id="UP001221217">
    <property type="component" value="Unassembled WGS sequence"/>
</dbReference>
<feature type="domain" description="Phosphate acetyl/butaryl transferase" evidence="4">
    <location>
        <begin position="81"/>
        <end position="287"/>
    </location>
</feature>
<dbReference type="PIRSF" id="PIRSF000428">
    <property type="entry name" value="P_Ac_trans"/>
    <property type="match status" value="1"/>
</dbReference>
<evidence type="ECO:0000259" key="4">
    <source>
        <dbReference type="Pfam" id="PF01515"/>
    </source>
</evidence>